<feature type="compositionally biased region" description="Basic and acidic residues" evidence="1">
    <location>
        <begin position="145"/>
        <end position="162"/>
    </location>
</feature>
<reference evidence="2" key="1">
    <citation type="journal article" date="2023" name="Mol. Phylogenet. Evol.">
        <title>Genome-scale phylogeny and comparative genomics of the fungal order Sordariales.</title>
        <authorList>
            <person name="Hensen N."/>
            <person name="Bonometti L."/>
            <person name="Westerberg I."/>
            <person name="Brannstrom I.O."/>
            <person name="Guillou S."/>
            <person name="Cros-Aarteil S."/>
            <person name="Calhoun S."/>
            <person name="Haridas S."/>
            <person name="Kuo A."/>
            <person name="Mondo S."/>
            <person name="Pangilinan J."/>
            <person name="Riley R."/>
            <person name="LaButti K."/>
            <person name="Andreopoulos B."/>
            <person name="Lipzen A."/>
            <person name="Chen C."/>
            <person name="Yan M."/>
            <person name="Daum C."/>
            <person name="Ng V."/>
            <person name="Clum A."/>
            <person name="Steindorff A."/>
            <person name="Ohm R.A."/>
            <person name="Martin F."/>
            <person name="Silar P."/>
            <person name="Natvig D.O."/>
            <person name="Lalanne C."/>
            <person name="Gautier V."/>
            <person name="Ament-Velasquez S.L."/>
            <person name="Kruys A."/>
            <person name="Hutchinson M.I."/>
            <person name="Powell A.J."/>
            <person name="Barry K."/>
            <person name="Miller A.N."/>
            <person name="Grigoriev I.V."/>
            <person name="Debuchy R."/>
            <person name="Gladieux P."/>
            <person name="Hiltunen Thoren M."/>
            <person name="Johannesson H."/>
        </authorList>
    </citation>
    <scope>NUCLEOTIDE SEQUENCE</scope>
    <source>
        <strain evidence="2">CBS 626.80</strain>
    </source>
</reference>
<feature type="region of interest" description="Disordered" evidence="1">
    <location>
        <begin position="481"/>
        <end position="501"/>
    </location>
</feature>
<organism evidence="2 3">
    <name type="scientific">Pseudoneurospora amorphoporcata</name>
    <dbReference type="NCBI Taxonomy" id="241081"/>
    <lineage>
        <taxon>Eukaryota</taxon>
        <taxon>Fungi</taxon>
        <taxon>Dikarya</taxon>
        <taxon>Ascomycota</taxon>
        <taxon>Pezizomycotina</taxon>
        <taxon>Sordariomycetes</taxon>
        <taxon>Sordariomycetidae</taxon>
        <taxon>Sordariales</taxon>
        <taxon>Sordariaceae</taxon>
        <taxon>Pseudoneurospora</taxon>
    </lineage>
</organism>
<evidence type="ECO:0000313" key="2">
    <source>
        <dbReference type="EMBL" id="KAK3952908.1"/>
    </source>
</evidence>
<dbReference type="AlphaFoldDB" id="A0AAN6SH11"/>
<evidence type="ECO:0000313" key="3">
    <source>
        <dbReference type="Proteomes" id="UP001303222"/>
    </source>
</evidence>
<evidence type="ECO:0000256" key="1">
    <source>
        <dbReference type="SAM" id="MobiDB-lite"/>
    </source>
</evidence>
<dbReference type="EMBL" id="MU859115">
    <property type="protein sequence ID" value="KAK3952908.1"/>
    <property type="molecule type" value="Genomic_DNA"/>
</dbReference>
<proteinExistence type="predicted"/>
<accession>A0AAN6SH11</accession>
<keyword evidence="3" id="KW-1185">Reference proteome</keyword>
<feature type="region of interest" description="Disordered" evidence="1">
    <location>
        <begin position="513"/>
        <end position="535"/>
    </location>
</feature>
<feature type="region of interest" description="Disordered" evidence="1">
    <location>
        <begin position="145"/>
        <end position="195"/>
    </location>
</feature>
<name>A0AAN6SH11_9PEZI</name>
<feature type="compositionally biased region" description="Polar residues" evidence="1">
    <location>
        <begin position="514"/>
        <end position="527"/>
    </location>
</feature>
<protein>
    <submittedName>
        <fullName evidence="2">Uncharacterized protein</fullName>
    </submittedName>
</protein>
<gene>
    <name evidence="2" type="ORF">QBC32DRAFT_397553</name>
</gene>
<feature type="compositionally biased region" description="Polar residues" evidence="1">
    <location>
        <begin position="408"/>
        <end position="420"/>
    </location>
</feature>
<dbReference type="Proteomes" id="UP001303222">
    <property type="component" value="Unassembled WGS sequence"/>
</dbReference>
<reference evidence="2" key="2">
    <citation type="submission" date="2023-06" db="EMBL/GenBank/DDBJ databases">
        <authorList>
            <consortium name="Lawrence Berkeley National Laboratory"/>
            <person name="Mondo S.J."/>
            <person name="Hensen N."/>
            <person name="Bonometti L."/>
            <person name="Westerberg I."/>
            <person name="Brannstrom I.O."/>
            <person name="Guillou S."/>
            <person name="Cros-Aarteil S."/>
            <person name="Calhoun S."/>
            <person name="Haridas S."/>
            <person name="Kuo A."/>
            <person name="Pangilinan J."/>
            <person name="Riley R."/>
            <person name="Labutti K."/>
            <person name="Andreopoulos B."/>
            <person name="Lipzen A."/>
            <person name="Chen C."/>
            <person name="Yanf M."/>
            <person name="Daum C."/>
            <person name="Ng V."/>
            <person name="Clum A."/>
            <person name="Steindorff A."/>
            <person name="Ohm R."/>
            <person name="Martin F."/>
            <person name="Silar P."/>
            <person name="Natvig D."/>
            <person name="Lalanne C."/>
            <person name="Gautier V."/>
            <person name="Ament-Velasquez S.L."/>
            <person name="Kruys A."/>
            <person name="Hutchinson M.I."/>
            <person name="Powell A.J."/>
            <person name="Barry K."/>
            <person name="Miller A.N."/>
            <person name="Grigoriev I.V."/>
            <person name="Debuchy R."/>
            <person name="Gladieux P."/>
            <person name="Thoren M.H."/>
            <person name="Johannesson H."/>
        </authorList>
    </citation>
    <scope>NUCLEOTIDE SEQUENCE</scope>
    <source>
        <strain evidence="2">CBS 626.80</strain>
    </source>
</reference>
<feature type="compositionally biased region" description="Polar residues" evidence="1">
    <location>
        <begin position="299"/>
        <end position="318"/>
    </location>
</feature>
<comment type="caution">
    <text evidence="2">The sequence shown here is derived from an EMBL/GenBank/DDBJ whole genome shotgun (WGS) entry which is preliminary data.</text>
</comment>
<feature type="region of interest" description="Disordered" evidence="1">
    <location>
        <begin position="296"/>
        <end position="390"/>
    </location>
</feature>
<feature type="region of interest" description="Disordered" evidence="1">
    <location>
        <begin position="408"/>
        <end position="435"/>
    </location>
</feature>
<feature type="compositionally biased region" description="Polar residues" evidence="1">
    <location>
        <begin position="335"/>
        <end position="346"/>
    </location>
</feature>
<sequence length="578" mass="64477">MCLEKRKLYTVYGHISSGIRPCERQRRFEVAFEALPSTTNGNGALTSKTGFCPRLTGLINPRTLSPSCRPPHPFFTETRFGFCGRCQAYYRSSGFASFFSTETGIRDDQVILKLVPFAGEDVGGGIMKLEDIRWKTIMWGEEGRKRREWRGELEERERVWEKGEEEQEKLEETEKKESGTGSSRHTAATITDSDEADEAIKRTLTSSYHNVLARLAIPTSDYQPIPPLNNSQDTNLTLSALGERDNDEHKRRIQGNTVVEQNITTNTTDLQPESSISSAEDIYNYDYHQLSEITKERTSQYTKSRPSKELASQPSSDSFPGIVTSLSPIPRKKTTISPMGQSTSKCNRTHTVRLTKSNLARLLEGPDSRGGEDEMSSTSTVRATIRPRETPTPFSVAAAAIAVNTPSRLSNSSLPAQSQSIPPPSRRQHQQADLQTTSGVATVPFQPSPSLSLHLLSPSRAPANATVGSIQSWEDFTVSTPSQSIHSSWREPSQVTERSRNGSSVALGLGQLIPITTSPSPNTSGKSTPRLRRTPRLQSLNEPIYLRRRKSKLMMIGGLVWERRVLRSWLRGLWRRRA</sequence>